<evidence type="ECO:0000256" key="5">
    <source>
        <dbReference type="PROSITE-ProRule" id="PRU00169"/>
    </source>
</evidence>
<dbReference type="InterPro" id="IPR051015">
    <property type="entry name" value="EvgA-like"/>
</dbReference>
<feature type="modified residue" description="4-aspartylphosphate" evidence="5">
    <location>
        <position position="53"/>
    </location>
</feature>
<dbReference type="CDD" id="cd19930">
    <property type="entry name" value="REC_DesR-like"/>
    <property type="match status" value="1"/>
</dbReference>
<dbReference type="PANTHER" id="PTHR45566">
    <property type="entry name" value="HTH-TYPE TRANSCRIPTIONAL REGULATOR YHJB-RELATED"/>
    <property type="match status" value="1"/>
</dbReference>
<dbReference type="PROSITE" id="PS50110">
    <property type="entry name" value="RESPONSE_REGULATORY"/>
    <property type="match status" value="1"/>
</dbReference>
<keyword evidence="5" id="KW-0597">Phosphoprotein</keyword>
<gene>
    <name evidence="8" type="ORF">SAMN02910293_00678</name>
</gene>
<dbReference type="CDD" id="cd06170">
    <property type="entry name" value="LuxR_C_like"/>
    <property type="match status" value="1"/>
</dbReference>
<dbReference type="SUPFAM" id="SSF52172">
    <property type="entry name" value="CheY-like"/>
    <property type="match status" value="1"/>
</dbReference>
<name>A0A1G6AXK6_9STRE</name>
<sequence>MKLLVAEDQSMLRDAMCQLLFMEDDVDEIFQANNGKEALKILENQDVDVAILDIEMPQKTGLDVLEWTRAKDLPTKVVIVTTFKRVGYFQRAVKAGVDAYVLKDRSISELMNTIHTVLAGRKEYSPELMDSIMSHENPLSKQEQKVMELIAAGKTSKEIATRLFLSDGTIRNYTTSIFNKLGANNRIEAVKIAQEKDWI</sequence>
<dbReference type="PANTHER" id="PTHR45566:SF2">
    <property type="entry name" value="NARL SUBFAMILY"/>
    <property type="match status" value="1"/>
</dbReference>
<dbReference type="PRINTS" id="PR00038">
    <property type="entry name" value="HTHLUXR"/>
</dbReference>
<dbReference type="EMBL" id="FMXP01000007">
    <property type="protein sequence ID" value="SDB13137.1"/>
    <property type="molecule type" value="Genomic_DNA"/>
</dbReference>
<dbReference type="GO" id="GO:0006355">
    <property type="term" value="P:regulation of DNA-templated transcription"/>
    <property type="evidence" value="ECO:0007669"/>
    <property type="project" value="InterPro"/>
</dbReference>
<dbReference type="SUPFAM" id="SSF46894">
    <property type="entry name" value="C-terminal effector domain of the bipartite response regulators"/>
    <property type="match status" value="1"/>
</dbReference>
<dbReference type="RefSeq" id="WP_018163880.1">
    <property type="nucleotide sequence ID" value="NZ_FMXP01000007.1"/>
</dbReference>
<dbReference type="PROSITE" id="PS00622">
    <property type="entry name" value="HTH_LUXR_1"/>
    <property type="match status" value="1"/>
</dbReference>
<keyword evidence="1" id="KW-0902">Two-component regulatory system</keyword>
<dbReference type="SMART" id="SM00421">
    <property type="entry name" value="HTH_LUXR"/>
    <property type="match status" value="1"/>
</dbReference>
<evidence type="ECO:0000256" key="2">
    <source>
        <dbReference type="ARBA" id="ARBA00023015"/>
    </source>
</evidence>
<reference evidence="8 9" key="1">
    <citation type="submission" date="2016-10" db="EMBL/GenBank/DDBJ databases">
        <authorList>
            <person name="de Groot N.N."/>
        </authorList>
    </citation>
    <scope>NUCLEOTIDE SEQUENCE [LARGE SCALE GENOMIC DNA]</scope>
    <source>
        <strain evidence="8 9">A-4</strain>
    </source>
</reference>
<keyword evidence="4" id="KW-0804">Transcription</keyword>
<dbReference type="PROSITE" id="PS50043">
    <property type="entry name" value="HTH_LUXR_2"/>
    <property type="match status" value="1"/>
</dbReference>
<dbReference type="eggNOG" id="COG2197">
    <property type="taxonomic scope" value="Bacteria"/>
</dbReference>
<dbReference type="InterPro" id="IPR011006">
    <property type="entry name" value="CheY-like_superfamily"/>
</dbReference>
<dbReference type="Proteomes" id="UP000182508">
    <property type="component" value="Unassembled WGS sequence"/>
</dbReference>
<evidence type="ECO:0000313" key="9">
    <source>
        <dbReference type="Proteomes" id="UP000182508"/>
    </source>
</evidence>
<dbReference type="InterPro" id="IPR001789">
    <property type="entry name" value="Sig_transdc_resp-reg_receiver"/>
</dbReference>
<evidence type="ECO:0000313" key="8">
    <source>
        <dbReference type="EMBL" id="SDB13137.1"/>
    </source>
</evidence>
<evidence type="ECO:0000256" key="1">
    <source>
        <dbReference type="ARBA" id="ARBA00023012"/>
    </source>
</evidence>
<keyword evidence="2" id="KW-0805">Transcription regulation</keyword>
<dbReference type="SMART" id="SM00448">
    <property type="entry name" value="REC"/>
    <property type="match status" value="1"/>
</dbReference>
<dbReference type="Pfam" id="PF00072">
    <property type="entry name" value="Response_reg"/>
    <property type="match status" value="1"/>
</dbReference>
<feature type="domain" description="HTH luxR-type" evidence="6">
    <location>
        <begin position="132"/>
        <end position="197"/>
    </location>
</feature>
<dbReference type="GO" id="GO:0003677">
    <property type="term" value="F:DNA binding"/>
    <property type="evidence" value="ECO:0007669"/>
    <property type="project" value="UniProtKB-KW"/>
</dbReference>
<dbReference type="GO" id="GO:0000160">
    <property type="term" value="P:phosphorelay signal transduction system"/>
    <property type="evidence" value="ECO:0007669"/>
    <property type="project" value="UniProtKB-KW"/>
</dbReference>
<keyword evidence="3 8" id="KW-0238">DNA-binding</keyword>
<dbReference type="Pfam" id="PF00196">
    <property type="entry name" value="GerE"/>
    <property type="match status" value="1"/>
</dbReference>
<dbReference type="InterPro" id="IPR036388">
    <property type="entry name" value="WH-like_DNA-bd_sf"/>
</dbReference>
<accession>A0A1G6AXK6</accession>
<evidence type="ECO:0000259" key="6">
    <source>
        <dbReference type="PROSITE" id="PS50043"/>
    </source>
</evidence>
<evidence type="ECO:0000259" key="7">
    <source>
        <dbReference type="PROSITE" id="PS50110"/>
    </source>
</evidence>
<dbReference type="InterPro" id="IPR016032">
    <property type="entry name" value="Sig_transdc_resp-reg_C-effctor"/>
</dbReference>
<evidence type="ECO:0000256" key="4">
    <source>
        <dbReference type="ARBA" id="ARBA00023163"/>
    </source>
</evidence>
<dbReference type="STRING" id="439219.SAMN02910293_00678"/>
<proteinExistence type="predicted"/>
<dbReference type="InterPro" id="IPR000792">
    <property type="entry name" value="Tscrpt_reg_LuxR_C"/>
</dbReference>
<dbReference type="Gene3D" id="3.40.50.2300">
    <property type="match status" value="1"/>
</dbReference>
<evidence type="ECO:0000256" key="3">
    <source>
        <dbReference type="ARBA" id="ARBA00023125"/>
    </source>
</evidence>
<keyword evidence="9" id="KW-1185">Reference proteome</keyword>
<protein>
    <submittedName>
        <fullName evidence="8">DNA-binding response regulator, NarL/FixJ family, contains REC and HTH domains</fullName>
    </submittedName>
</protein>
<dbReference type="AlphaFoldDB" id="A0A1G6AXK6"/>
<organism evidence="8 9">
    <name type="scientific">Streptococcus henryi</name>
    <dbReference type="NCBI Taxonomy" id="439219"/>
    <lineage>
        <taxon>Bacteria</taxon>
        <taxon>Bacillati</taxon>
        <taxon>Bacillota</taxon>
        <taxon>Bacilli</taxon>
        <taxon>Lactobacillales</taxon>
        <taxon>Streptococcaceae</taxon>
        <taxon>Streptococcus</taxon>
    </lineage>
</organism>
<feature type="domain" description="Response regulatory" evidence="7">
    <location>
        <begin position="2"/>
        <end position="118"/>
    </location>
</feature>
<dbReference type="Gene3D" id="1.10.10.10">
    <property type="entry name" value="Winged helix-like DNA-binding domain superfamily/Winged helix DNA-binding domain"/>
    <property type="match status" value="1"/>
</dbReference>